<dbReference type="Pfam" id="PF02223">
    <property type="entry name" value="Thymidylate_kin"/>
    <property type="match status" value="1"/>
</dbReference>
<proteinExistence type="predicted"/>
<reference evidence="3" key="1">
    <citation type="journal article" date="2019" name="Int. J. Syst. Evol. Microbiol.">
        <title>The Global Catalogue of Microorganisms (GCM) 10K type strain sequencing project: providing services to taxonomists for standard genome sequencing and annotation.</title>
        <authorList>
            <consortium name="The Broad Institute Genomics Platform"/>
            <consortium name="The Broad Institute Genome Sequencing Center for Infectious Disease"/>
            <person name="Wu L."/>
            <person name="Ma J."/>
        </authorList>
    </citation>
    <scope>NUCLEOTIDE SEQUENCE [LARGE SCALE GENOMIC DNA]</scope>
    <source>
        <strain evidence="3">JCM 16904</strain>
    </source>
</reference>
<dbReference type="InterPro" id="IPR039430">
    <property type="entry name" value="Thymidylate_kin-like_dom"/>
</dbReference>
<accession>A0ABP7C5G6</accession>
<comment type="caution">
    <text evidence="2">The sequence shown here is derived from an EMBL/GenBank/DDBJ whole genome shotgun (WGS) entry which is preliminary data.</text>
</comment>
<evidence type="ECO:0000313" key="2">
    <source>
        <dbReference type="EMBL" id="GAA3680626.1"/>
    </source>
</evidence>
<dbReference type="Gene3D" id="3.40.50.300">
    <property type="entry name" value="P-loop containing nucleotide triphosphate hydrolases"/>
    <property type="match status" value="1"/>
</dbReference>
<sequence>MAGHRVHLTREPSDGLLGRAARERTSDFHGLSLACLVAADRFHHLAEDVHPALARGQFVLCDRYVPSSYVLQVLDGVPLEYVRHLNAPARRPDLAVILTAAPDLLDARLRERGVHSRFEHDGSSGREVCLYDEFADVLVEDGFPTFRLDTGEFSPQAAVQAITCHASALLSRDQAD</sequence>
<dbReference type="Proteomes" id="UP001500902">
    <property type="component" value="Unassembled WGS sequence"/>
</dbReference>
<dbReference type="InterPro" id="IPR027417">
    <property type="entry name" value="P-loop_NTPase"/>
</dbReference>
<protein>
    <recommendedName>
        <fullName evidence="1">Thymidylate kinase-like domain-containing protein</fullName>
    </recommendedName>
</protein>
<dbReference type="CDD" id="cd01672">
    <property type="entry name" value="TMPK"/>
    <property type="match status" value="1"/>
</dbReference>
<evidence type="ECO:0000259" key="1">
    <source>
        <dbReference type="Pfam" id="PF02223"/>
    </source>
</evidence>
<organism evidence="2 3">
    <name type="scientific">Nonomuraea antimicrobica</name>
    <dbReference type="NCBI Taxonomy" id="561173"/>
    <lineage>
        <taxon>Bacteria</taxon>
        <taxon>Bacillati</taxon>
        <taxon>Actinomycetota</taxon>
        <taxon>Actinomycetes</taxon>
        <taxon>Streptosporangiales</taxon>
        <taxon>Streptosporangiaceae</taxon>
        <taxon>Nonomuraea</taxon>
    </lineage>
</organism>
<feature type="domain" description="Thymidylate kinase-like" evidence="1">
    <location>
        <begin position="3"/>
        <end position="118"/>
    </location>
</feature>
<name>A0ABP7C5G6_9ACTN</name>
<gene>
    <name evidence="2" type="ORF">GCM10022224_051040</name>
</gene>
<dbReference type="EMBL" id="BAAAZP010000093">
    <property type="protein sequence ID" value="GAA3680626.1"/>
    <property type="molecule type" value="Genomic_DNA"/>
</dbReference>
<dbReference type="SUPFAM" id="SSF52540">
    <property type="entry name" value="P-loop containing nucleoside triphosphate hydrolases"/>
    <property type="match status" value="1"/>
</dbReference>
<evidence type="ECO:0000313" key="3">
    <source>
        <dbReference type="Proteomes" id="UP001500902"/>
    </source>
</evidence>
<keyword evidence="3" id="KW-1185">Reference proteome</keyword>